<organism evidence="2 3">
    <name type="scientific">Chaetomium fimeti</name>
    <dbReference type="NCBI Taxonomy" id="1854472"/>
    <lineage>
        <taxon>Eukaryota</taxon>
        <taxon>Fungi</taxon>
        <taxon>Dikarya</taxon>
        <taxon>Ascomycota</taxon>
        <taxon>Pezizomycotina</taxon>
        <taxon>Sordariomycetes</taxon>
        <taxon>Sordariomycetidae</taxon>
        <taxon>Sordariales</taxon>
        <taxon>Chaetomiaceae</taxon>
        <taxon>Chaetomium</taxon>
    </lineage>
</organism>
<keyword evidence="3" id="KW-1185">Reference proteome</keyword>
<reference evidence="2" key="1">
    <citation type="journal article" date="2023" name="Mol. Phylogenet. Evol.">
        <title>Genome-scale phylogeny and comparative genomics of the fungal order Sordariales.</title>
        <authorList>
            <person name="Hensen N."/>
            <person name="Bonometti L."/>
            <person name="Westerberg I."/>
            <person name="Brannstrom I.O."/>
            <person name="Guillou S."/>
            <person name="Cros-Aarteil S."/>
            <person name="Calhoun S."/>
            <person name="Haridas S."/>
            <person name="Kuo A."/>
            <person name="Mondo S."/>
            <person name="Pangilinan J."/>
            <person name="Riley R."/>
            <person name="LaButti K."/>
            <person name="Andreopoulos B."/>
            <person name="Lipzen A."/>
            <person name="Chen C."/>
            <person name="Yan M."/>
            <person name="Daum C."/>
            <person name="Ng V."/>
            <person name="Clum A."/>
            <person name="Steindorff A."/>
            <person name="Ohm R.A."/>
            <person name="Martin F."/>
            <person name="Silar P."/>
            <person name="Natvig D.O."/>
            <person name="Lalanne C."/>
            <person name="Gautier V."/>
            <person name="Ament-Velasquez S.L."/>
            <person name="Kruys A."/>
            <person name="Hutchinson M.I."/>
            <person name="Powell A.J."/>
            <person name="Barry K."/>
            <person name="Miller A.N."/>
            <person name="Grigoriev I.V."/>
            <person name="Debuchy R."/>
            <person name="Gladieux P."/>
            <person name="Hiltunen Thoren M."/>
            <person name="Johannesson H."/>
        </authorList>
    </citation>
    <scope>NUCLEOTIDE SEQUENCE</scope>
    <source>
        <strain evidence="2">CBS 168.71</strain>
    </source>
</reference>
<reference evidence="2" key="2">
    <citation type="submission" date="2023-06" db="EMBL/GenBank/DDBJ databases">
        <authorList>
            <consortium name="Lawrence Berkeley National Laboratory"/>
            <person name="Haridas S."/>
            <person name="Hensen N."/>
            <person name="Bonometti L."/>
            <person name="Westerberg I."/>
            <person name="Brannstrom I.O."/>
            <person name="Guillou S."/>
            <person name="Cros-Aarteil S."/>
            <person name="Calhoun S."/>
            <person name="Kuo A."/>
            <person name="Mondo S."/>
            <person name="Pangilinan J."/>
            <person name="Riley R."/>
            <person name="Labutti K."/>
            <person name="Andreopoulos B."/>
            <person name="Lipzen A."/>
            <person name="Chen C."/>
            <person name="Yanf M."/>
            <person name="Daum C."/>
            <person name="Ng V."/>
            <person name="Clum A."/>
            <person name="Steindorff A."/>
            <person name="Ohm R."/>
            <person name="Martin F."/>
            <person name="Silar P."/>
            <person name="Natvig D."/>
            <person name="Lalanne C."/>
            <person name="Gautier V."/>
            <person name="Ament-Velasquez S.L."/>
            <person name="Kruys A."/>
            <person name="Hutchinson M.I."/>
            <person name="Powell A.J."/>
            <person name="Barry K."/>
            <person name="Miller A.N."/>
            <person name="Grigoriev I.V."/>
            <person name="Debuchy R."/>
            <person name="Gladieux P."/>
            <person name="Thoren M.H."/>
            <person name="Johannesson H."/>
        </authorList>
    </citation>
    <scope>NUCLEOTIDE SEQUENCE</scope>
    <source>
        <strain evidence="2">CBS 168.71</strain>
    </source>
</reference>
<evidence type="ECO:0000313" key="3">
    <source>
        <dbReference type="Proteomes" id="UP001278766"/>
    </source>
</evidence>
<accession>A0AAE0LW61</accession>
<name>A0AAE0LW61_9PEZI</name>
<evidence type="ECO:0000256" key="1">
    <source>
        <dbReference type="SAM" id="SignalP"/>
    </source>
</evidence>
<sequence>MASFFAPIVLILGLFAPFISGQTATSSRSAASITSPSAPDRSAEGSQICYGRGGICDARREFGDECQREQEAHGTDGYYKCICTSGYAEVIKACDNCLLFYGLISSRINNYTVTCSSKSYTLAPIPSGLLAQQSSYNATRVTAALTSEAPTYVVTIDAMQTAPLPTVATTFVLPLATGPGSRPSAHSGLLGVLPILGILLGLWL</sequence>
<keyword evidence="1" id="KW-0732">Signal</keyword>
<gene>
    <name evidence="2" type="ORF">B0H64DRAFT_379178</name>
</gene>
<feature type="chain" id="PRO_5042222743" evidence="1">
    <location>
        <begin position="22"/>
        <end position="204"/>
    </location>
</feature>
<dbReference type="Proteomes" id="UP001278766">
    <property type="component" value="Unassembled WGS sequence"/>
</dbReference>
<dbReference type="EMBL" id="JAUEPN010000001">
    <property type="protein sequence ID" value="KAK3299792.1"/>
    <property type="molecule type" value="Genomic_DNA"/>
</dbReference>
<comment type="caution">
    <text evidence="2">The sequence shown here is derived from an EMBL/GenBank/DDBJ whole genome shotgun (WGS) entry which is preliminary data.</text>
</comment>
<proteinExistence type="predicted"/>
<evidence type="ECO:0000313" key="2">
    <source>
        <dbReference type="EMBL" id="KAK3299792.1"/>
    </source>
</evidence>
<dbReference type="RefSeq" id="XP_062663306.1">
    <property type="nucleotide sequence ID" value="XM_062802628.1"/>
</dbReference>
<dbReference type="AlphaFoldDB" id="A0AAE0LW61"/>
<dbReference type="GeneID" id="87839576"/>
<protein>
    <submittedName>
        <fullName evidence="2">Uncharacterized protein</fullName>
    </submittedName>
</protein>
<feature type="signal peptide" evidence="1">
    <location>
        <begin position="1"/>
        <end position="21"/>
    </location>
</feature>